<dbReference type="RefSeq" id="WP_020510333.1">
    <property type="nucleotide sequence ID" value="NZ_JBIAZU010000002.1"/>
</dbReference>
<organism evidence="3 4">
    <name type="scientific">Paractinoplanes globisporus</name>
    <dbReference type="NCBI Taxonomy" id="113565"/>
    <lineage>
        <taxon>Bacteria</taxon>
        <taxon>Bacillati</taxon>
        <taxon>Actinomycetota</taxon>
        <taxon>Actinomycetes</taxon>
        <taxon>Micromonosporales</taxon>
        <taxon>Micromonosporaceae</taxon>
        <taxon>Paractinoplanes</taxon>
    </lineage>
</organism>
<keyword evidence="2" id="KW-0732">Signal</keyword>
<sequence>MVRRALEMSRPWLTGCAVAATLATLMACAPAAPGGSPATVGAGAATTGGKAGTGTTATGGIDPKCTRATKVKITKTGGTYAFSPAGLTIERGAALAITNGSGAARTLTTSPDAGIVTSVVDRGERQVIQFPDEGAFTVRSAGAVLRLTVSGDSGCRAPAHSLTIVAAPSGGYAFEPAKVTVAATENFAVTNRSGTAQTVVCGQDDNGENSRLAKGETQLLALDEPGRYTCTSLQHSSAKVTITVKAD</sequence>
<name>A0ABW6WCM5_9ACTN</name>
<accession>A0ABW6WCM5</accession>
<reference evidence="3 4" key="1">
    <citation type="submission" date="2024-10" db="EMBL/GenBank/DDBJ databases">
        <title>The Natural Products Discovery Center: Release of the First 8490 Sequenced Strains for Exploring Actinobacteria Biosynthetic Diversity.</title>
        <authorList>
            <person name="Kalkreuter E."/>
            <person name="Kautsar S.A."/>
            <person name="Yang D."/>
            <person name="Bader C.D."/>
            <person name="Teijaro C.N."/>
            <person name="Fluegel L."/>
            <person name="Davis C.M."/>
            <person name="Simpson J.R."/>
            <person name="Lauterbach L."/>
            <person name="Steele A.D."/>
            <person name="Gui C."/>
            <person name="Meng S."/>
            <person name="Li G."/>
            <person name="Viehrig K."/>
            <person name="Ye F."/>
            <person name="Su P."/>
            <person name="Kiefer A.F."/>
            <person name="Nichols A."/>
            <person name="Cepeda A.J."/>
            <person name="Yan W."/>
            <person name="Fan B."/>
            <person name="Jiang Y."/>
            <person name="Adhikari A."/>
            <person name="Zheng C.-J."/>
            <person name="Schuster L."/>
            <person name="Cowan T.M."/>
            <person name="Smanski M.J."/>
            <person name="Chevrette M.G."/>
            <person name="De Carvalho L.P.S."/>
            <person name="Shen B."/>
        </authorList>
    </citation>
    <scope>NUCLEOTIDE SEQUENCE [LARGE SCALE GENOMIC DNA]</scope>
    <source>
        <strain evidence="3 4">NPDC000087</strain>
    </source>
</reference>
<dbReference type="PROSITE" id="PS51257">
    <property type="entry name" value="PROKAR_LIPOPROTEIN"/>
    <property type="match status" value="1"/>
</dbReference>
<dbReference type="Gene3D" id="2.60.40.420">
    <property type="entry name" value="Cupredoxins - blue copper proteins"/>
    <property type="match status" value="1"/>
</dbReference>
<dbReference type="SUPFAM" id="SSF49503">
    <property type="entry name" value="Cupredoxins"/>
    <property type="match status" value="1"/>
</dbReference>
<evidence type="ECO:0000313" key="3">
    <source>
        <dbReference type="EMBL" id="MFF5290676.1"/>
    </source>
</evidence>
<feature type="compositionally biased region" description="Low complexity" evidence="1">
    <location>
        <begin position="37"/>
        <end position="60"/>
    </location>
</feature>
<evidence type="ECO:0000256" key="2">
    <source>
        <dbReference type="SAM" id="SignalP"/>
    </source>
</evidence>
<feature type="chain" id="PRO_5047070568" evidence="2">
    <location>
        <begin position="32"/>
        <end position="247"/>
    </location>
</feature>
<gene>
    <name evidence="3" type="ORF">ACFY35_14620</name>
</gene>
<dbReference type="InterPro" id="IPR008972">
    <property type="entry name" value="Cupredoxin"/>
</dbReference>
<evidence type="ECO:0000256" key="1">
    <source>
        <dbReference type="SAM" id="MobiDB-lite"/>
    </source>
</evidence>
<protein>
    <submittedName>
        <fullName evidence="3">Uncharacterized protein</fullName>
    </submittedName>
</protein>
<feature type="region of interest" description="Disordered" evidence="1">
    <location>
        <begin position="37"/>
        <end position="61"/>
    </location>
</feature>
<comment type="caution">
    <text evidence="3">The sequence shown here is derived from an EMBL/GenBank/DDBJ whole genome shotgun (WGS) entry which is preliminary data.</text>
</comment>
<feature type="signal peptide" evidence="2">
    <location>
        <begin position="1"/>
        <end position="31"/>
    </location>
</feature>
<keyword evidence="4" id="KW-1185">Reference proteome</keyword>
<dbReference type="Proteomes" id="UP001602245">
    <property type="component" value="Unassembled WGS sequence"/>
</dbReference>
<proteinExistence type="predicted"/>
<dbReference type="EMBL" id="JBIAZU010000002">
    <property type="protein sequence ID" value="MFF5290676.1"/>
    <property type="molecule type" value="Genomic_DNA"/>
</dbReference>
<evidence type="ECO:0000313" key="4">
    <source>
        <dbReference type="Proteomes" id="UP001602245"/>
    </source>
</evidence>